<gene>
    <name evidence="1" type="ORF">I8J30_28035</name>
</gene>
<dbReference type="EMBL" id="JAGKSP010000019">
    <property type="protein sequence ID" value="MBP3966551.1"/>
    <property type="molecule type" value="Genomic_DNA"/>
</dbReference>
<name>A0ABS5CL47_9BACL</name>
<keyword evidence="2" id="KW-1185">Reference proteome</keyword>
<sequence>MKRAKGKQYLFFIFVFIFALAACTSNPVFELYSGKPLRIAVVGVPPKVKEEQVSFIKISFDEMTINKLKDYDAVFVMKENLLKAAESQYADFYMSSIIPVYFISTKSHVPFTEKDIEFEDSWRWSPGNSYAVGVLSSQKNHTLKNWGFDLYNDEKTDANIEELYSRIFKTIEDNKL</sequence>
<organism evidence="1 2">
    <name type="scientific">Paenibacillus lignilyticus</name>
    <dbReference type="NCBI Taxonomy" id="1172615"/>
    <lineage>
        <taxon>Bacteria</taxon>
        <taxon>Bacillati</taxon>
        <taxon>Bacillota</taxon>
        <taxon>Bacilli</taxon>
        <taxon>Bacillales</taxon>
        <taxon>Paenibacillaceae</taxon>
        <taxon>Paenibacillus</taxon>
    </lineage>
</organism>
<evidence type="ECO:0000313" key="2">
    <source>
        <dbReference type="Proteomes" id="UP000673394"/>
    </source>
</evidence>
<dbReference type="Proteomes" id="UP000673394">
    <property type="component" value="Unassembled WGS sequence"/>
</dbReference>
<evidence type="ECO:0000313" key="1">
    <source>
        <dbReference type="EMBL" id="MBP3966551.1"/>
    </source>
</evidence>
<comment type="caution">
    <text evidence="1">The sequence shown here is derived from an EMBL/GenBank/DDBJ whole genome shotgun (WGS) entry which is preliminary data.</text>
</comment>
<protein>
    <recommendedName>
        <fullName evidence="3">Lipoprotein</fullName>
    </recommendedName>
</protein>
<evidence type="ECO:0008006" key="3">
    <source>
        <dbReference type="Google" id="ProtNLM"/>
    </source>
</evidence>
<reference evidence="1 2" key="1">
    <citation type="submission" date="2021-04" db="EMBL/GenBank/DDBJ databases">
        <title>Paenibacillus sp. DLE-14 whole genome sequence.</title>
        <authorList>
            <person name="Ham Y.J."/>
        </authorList>
    </citation>
    <scope>NUCLEOTIDE SEQUENCE [LARGE SCALE GENOMIC DNA]</scope>
    <source>
        <strain evidence="1 2">DLE-14</strain>
    </source>
</reference>
<dbReference type="PROSITE" id="PS51257">
    <property type="entry name" value="PROKAR_LIPOPROTEIN"/>
    <property type="match status" value="1"/>
</dbReference>
<dbReference type="RefSeq" id="WP_210663811.1">
    <property type="nucleotide sequence ID" value="NZ_JAGKSP010000019.1"/>
</dbReference>
<accession>A0ABS5CL47</accession>
<proteinExistence type="predicted"/>